<feature type="signal peptide" evidence="7">
    <location>
        <begin position="1"/>
        <end position="23"/>
    </location>
</feature>
<dbReference type="PANTHER" id="PTHR30006:SF3">
    <property type="entry name" value="THIAMINE-BINDING PERIPLASMIC PROTEIN"/>
    <property type="match status" value="1"/>
</dbReference>
<dbReference type="CDD" id="cd13545">
    <property type="entry name" value="PBP2_TbpA"/>
    <property type="match status" value="1"/>
</dbReference>
<keyword evidence="6" id="KW-0574">Periplasm</keyword>
<dbReference type="AlphaFoldDB" id="A0A242NLE6"/>
<dbReference type="SUPFAM" id="SSF53850">
    <property type="entry name" value="Periplasmic binding protein-like II"/>
    <property type="match status" value="1"/>
</dbReference>
<evidence type="ECO:0000256" key="4">
    <source>
        <dbReference type="ARBA" id="ARBA00022448"/>
    </source>
</evidence>
<evidence type="ECO:0000313" key="9">
    <source>
        <dbReference type="EMBL" id="OTQ08862.1"/>
    </source>
</evidence>
<protein>
    <recommendedName>
        <fullName evidence="3">Thiamine-binding periplasmic protein</fullName>
    </recommendedName>
</protein>
<gene>
    <name evidence="9" type="ORF">B6C91_11000</name>
    <name evidence="8" type="ORF">B6D08_01625</name>
</gene>
<comment type="similarity">
    <text evidence="2">Belongs to the bacterial solute-binding protein 1 family.</text>
</comment>
<evidence type="ECO:0000313" key="8">
    <source>
        <dbReference type="EMBL" id="OTQ01352.1"/>
    </source>
</evidence>
<dbReference type="GO" id="GO:0030975">
    <property type="term" value="F:thiamine binding"/>
    <property type="evidence" value="ECO:0007669"/>
    <property type="project" value="InterPro"/>
</dbReference>
<name>A0A242NLE6_9GAMM</name>
<dbReference type="Pfam" id="PF01547">
    <property type="entry name" value="SBP_bac_1"/>
    <property type="match status" value="1"/>
</dbReference>
<sequence length="335" mass="38287">MFCNKFLLSFLFFVFCVATSANANIHEKPTLTIYTYSSFISEWGPGEAIKQGFEAQCDCQLDIVTLGDGVSILNRLRLEGNKTNADVILGLDNNLLGQAKQANIMAPHQITKPNNLNTDWWDDDFMPYDFGYFAFIYNKEKIDNPPHSLHELVDNKANWKIIYQDPRTSTPGLGLLFWVKNIYGKDAISAWQKIAKNTVTVTKGWSEAYGMFLKGEADFVLSYSTSPVAHITNDQDYRYNAAIFDEGHYRQVEIAGITKYSQQPQLARRFLQYLLTPEVQRQFAEKNVMYPIINTPLPTAFDQINKVSKALEFDANKVVDNQKAWIREWQSAISQ</sequence>
<dbReference type="EMBL" id="NARP01000003">
    <property type="protein sequence ID" value="OTQ01352.1"/>
    <property type="molecule type" value="Genomic_DNA"/>
</dbReference>
<evidence type="ECO:0000313" key="11">
    <source>
        <dbReference type="Proteomes" id="UP000194977"/>
    </source>
</evidence>
<organism evidence="8 11">
    <name type="scientific">Gilliamella apicola</name>
    <dbReference type="NCBI Taxonomy" id="1196095"/>
    <lineage>
        <taxon>Bacteria</taxon>
        <taxon>Pseudomonadati</taxon>
        <taxon>Pseudomonadota</taxon>
        <taxon>Gammaproteobacteria</taxon>
        <taxon>Orbales</taxon>
        <taxon>Orbaceae</taxon>
        <taxon>Gilliamella</taxon>
    </lineage>
</organism>
<accession>A0A242NLE6</accession>
<comment type="caution">
    <text evidence="8">The sequence shown here is derived from an EMBL/GenBank/DDBJ whole genome shotgun (WGS) entry which is preliminary data.</text>
</comment>
<comment type="subcellular location">
    <subcellularLocation>
        <location evidence="1">Periplasm</location>
    </subcellularLocation>
</comment>
<dbReference type="NCBIfam" id="TIGR01254">
    <property type="entry name" value="sfuA"/>
    <property type="match status" value="1"/>
</dbReference>
<dbReference type="GO" id="GO:0030288">
    <property type="term" value="C:outer membrane-bounded periplasmic space"/>
    <property type="evidence" value="ECO:0007669"/>
    <property type="project" value="InterPro"/>
</dbReference>
<dbReference type="GO" id="GO:0015888">
    <property type="term" value="P:thiamine transport"/>
    <property type="evidence" value="ECO:0007669"/>
    <property type="project" value="InterPro"/>
</dbReference>
<dbReference type="GO" id="GO:0030976">
    <property type="term" value="F:thiamine pyrophosphate binding"/>
    <property type="evidence" value="ECO:0007669"/>
    <property type="project" value="TreeGrafter"/>
</dbReference>
<dbReference type="RefSeq" id="WP_086272339.1">
    <property type="nucleotide sequence ID" value="NZ_MZNE01000062.1"/>
</dbReference>
<feature type="chain" id="PRO_5012489858" description="Thiamine-binding periplasmic protein" evidence="7">
    <location>
        <begin position="24"/>
        <end position="335"/>
    </location>
</feature>
<evidence type="ECO:0000256" key="5">
    <source>
        <dbReference type="ARBA" id="ARBA00022729"/>
    </source>
</evidence>
<evidence type="ECO:0000256" key="2">
    <source>
        <dbReference type="ARBA" id="ARBA00008520"/>
    </source>
</evidence>
<dbReference type="PANTHER" id="PTHR30006">
    <property type="entry name" value="THIAMINE-BINDING PERIPLASMIC PROTEIN-RELATED"/>
    <property type="match status" value="1"/>
</dbReference>
<evidence type="ECO:0000256" key="1">
    <source>
        <dbReference type="ARBA" id="ARBA00004418"/>
    </source>
</evidence>
<evidence type="ECO:0000256" key="7">
    <source>
        <dbReference type="SAM" id="SignalP"/>
    </source>
</evidence>
<evidence type="ECO:0000256" key="3">
    <source>
        <dbReference type="ARBA" id="ARBA00019815"/>
    </source>
</evidence>
<evidence type="ECO:0000313" key="10">
    <source>
        <dbReference type="Proteomes" id="UP000194800"/>
    </source>
</evidence>
<reference evidence="10 11" key="1">
    <citation type="submission" date="2017-03" db="EMBL/GenBank/DDBJ databases">
        <title>Comparative genomics of honeybee gut symbionts reveal geographically distinct and subgroup specific antibiotic resistance.</title>
        <authorList>
            <person name="Ludvigsen J."/>
            <person name="Porcellato D."/>
            <person name="Labee-Lund T.M."/>
            <person name="Amdam G.V."/>
            <person name="Rudi K."/>
        </authorList>
    </citation>
    <scope>NUCLEOTIDE SEQUENCE [LARGE SCALE GENOMIC DNA]</scope>
    <source>
        <strain evidence="8 11">A-7-12</strain>
        <strain evidence="9 10">A-9-12</strain>
    </source>
</reference>
<dbReference type="NCBIfam" id="TIGR01276">
    <property type="entry name" value="thiB"/>
    <property type="match status" value="1"/>
</dbReference>
<dbReference type="InterPro" id="IPR005967">
    <property type="entry name" value="ThiB"/>
</dbReference>
<dbReference type="EMBL" id="NART01000063">
    <property type="protein sequence ID" value="OTQ08862.1"/>
    <property type="molecule type" value="Genomic_DNA"/>
</dbReference>
<dbReference type="InterPro" id="IPR005948">
    <property type="entry name" value="ThiB-like"/>
</dbReference>
<keyword evidence="4" id="KW-0813">Transport</keyword>
<dbReference type="OrthoDB" id="8013425at2"/>
<dbReference type="InterPro" id="IPR006059">
    <property type="entry name" value="SBP"/>
</dbReference>
<proteinExistence type="inferred from homology"/>
<dbReference type="Proteomes" id="UP000194800">
    <property type="component" value="Unassembled WGS sequence"/>
</dbReference>
<evidence type="ECO:0000256" key="6">
    <source>
        <dbReference type="ARBA" id="ARBA00022764"/>
    </source>
</evidence>
<dbReference type="Proteomes" id="UP000194977">
    <property type="component" value="Unassembled WGS sequence"/>
</dbReference>
<keyword evidence="10" id="KW-1185">Reference proteome</keyword>
<keyword evidence="5 7" id="KW-0732">Signal</keyword>
<dbReference type="Gene3D" id="3.40.190.10">
    <property type="entry name" value="Periplasmic binding protein-like II"/>
    <property type="match status" value="2"/>
</dbReference>